<dbReference type="PaxDb" id="6945-B7PZN5"/>
<reference evidence="3" key="2">
    <citation type="submission" date="2020-05" db="UniProtKB">
        <authorList>
            <consortium name="EnsemblMetazoa"/>
        </authorList>
    </citation>
    <scope>IDENTIFICATION</scope>
    <source>
        <strain evidence="3">wikel</strain>
    </source>
</reference>
<feature type="compositionally biased region" description="Low complexity" evidence="1">
    <location>
        <begin position="101"/>
        <end position="111"/>
    </location>
</feature>
<evidence type="ECO:0000313" key="2">
    <source>
        <dbReference type="EMBL" id="EEC12057.1"/>
    </source>
</evidence>
<dbReference type="AlphaFoldDB" id="B7PZN5"/>
<organism>
    <name type="scientific">Ixodes scapularis</name>
    <name type="common">Black-legged tick</name>
    <name type="synonym">Deer tick</name>
    <dbReference type="NCBI Taxonomy" id="6945"/>
    <lineage>
        <taxon>Eukaryota</taxon>
        <taxon>Metazoa</taxon>
        <taxon>Ecdysozoa</taxon>
        <taxon>Arthropoda</taxon>
        <taxon>Chelicerata</taxon>
        <taxon>Arachnida</taxon>
        <taxon>Acari</taxon>
        <taxon>Parasitiformes</taxon>
        <taxon>Ixodida</taxon>
        <taxon>Ixodoidea</taxon>
        <taxon>Ixodidae</taxon>
        <taxon>Ixodinae</taxon>
        <taxon>Ixodes</taxon>
    </lineage>
</organism>
<dbReference type="HOGENOM" id="CLU_1742574_0_0_1"/>
<dbReference type="Proteomes" id="UP000001555">
    <property type="component" value="Unassembled WGS sequence"/>
</dbReference>
<name>B7PZN5_IXOSC</name>
<evidence type="ECO:0000256" key="1">
    <source>
        <dbReference type="SAM" id="MobiDB-lite"/>
    </source>
</evidence>
<dbReference type="InParanoid" id="B7PZN5"/>
<dbReference type="EMBL" id="ABJB010608482">
    <property type="status" value="NOT_ANNOTATED_CDS"/>
    <property type="molecule type" value="Genomic_DNA"/>
</dbReference>
<protein>
    <submittedName>
        <fullName evidence="2 3">Uncharacterized protein</fullName>
    </submittedName>
</protein>
<sequence length="150" mass="16113">MATRSRSRVPSPGPLAGGGQGRGSWRCLSAPRAVPRLSRGEKGCPLVPSAPSSAEDARQQLIGGVVRNHLGRPTDPDQTCPLPGREGRRRLAARVLQCHESGSSGTSGRTDTQPRFPEQRSCPPRLPPIRDSDTGSRTLARTPPRHLTWS</sequence>
<accession>B7PZN5</accession>
<evidence type="ECO:0000313" key="3">
    <source>
        <dbReference type="EnsemblMetazoa" id="ISCW008633-PA"/>
    </source>
</evidence>
<dbReference type="EnsemblMetazoa" id="ISCW008633-RA">
    <property type="protein sequence ID" value="ISCW008633-PA"/>
    <property type="gene ID" value="ISCW008633"/>
</dbReference>
<evidence type="ECO:0000313" key="4">
    <source>
        <dbReference type="Proteomes" id="UP000001555"/>
    </source>
</evidence>
<keyword evidence="4" id="KW-1185">Reference proteome</keyword>
<dbReference type="VEuPathDB" id="VectorBase:ISCI008633"/>
<feature type="region of interest" description="Disordered" evidence="1">
    <location>
        <begin position="1"/>
        <end position="85"/>
    </location>
</feature>
<dbReference type="EMBL" id="DS826936">
    <property type="protein sequence ID" value="EEC12057.1"/>
    <property type="molecule type" value="Genomic_DNA"/>
</dbReference>
<reference evidence="2 4" key="1">
    <citation type="submission" date="2008-03" db="EMBL/GenBank/DDBJ databases">
        <title>Annotation of Ixodes scapularis.</title>
        <authorList>
            <consortium name="Ixodes scapularis Genome Project Consortium"/>
            <person name="Caler E."/>
            <person name="Hannick L.I."/>
            <person name="Bidwell S."/>
            <person name="Joardar V."/>
            <person name="Thiagarajan M."/>
            <person name="Amedeo P."/>
            <person name="Galinsky K.J."/>
            <person name="Schobel S."/>
            <person name="Inman J."/>
            <person name="Hostetler J."/>
            <person name="Miller J."/>
            <person name="Hammond M."/>
            <person name="Megy K."/>
            <person name="Lawson D."/>
            <person name="Kodira C."/>
            <person name="Sutton G."/>
            <person name="Meyer J."/>
            <person name="Hill C.A."/>
            <person name="Birren B."/>
            <person name="Nene V."/>
            <person name="Collins F."/>
            <person name="Alarcon-Chaidez F."/>
            <person name="Wikel S."/>
            <person name="Strausberg R."/>
        </authorList>
    </citation>
    <scope>NUCLEOTIDE SEQUENCE [LARGE SCALE GENOMIC DNA]</scope>
    <source>
        <strain evidence="4">Wikel</strain>
        <strain evidence="2">Wikel colony</strain>
    </source>
</reference>
<proteinExistence type="predicted"/>
<feature type="region of interest" description="Disordered" evidence="1">
    <location>
        <begin position="98"/>
        <end position="150"/>
    </location>
</feature>
<gene>
    <name evidence="2" type="ORF">IscW_ISCW008633</name>
</gene>
<dbReference type="VEuPathDB" id="VectorBase:ISCW008633"/>